<dbReference type="EMBL" id="CP059572">
    <property type="protein sequence ID" value="QXJ22661.1"/>
    <property type="molecule type" value="Genomic_DNA"/>
</dbReference>
<dbReference type="Proteomes" id="UP001049518">
    <property type="component" value="Chromosome"/>
</dbReference>
<protein>
    <submittedName>
        <fullName evidence="2">Uncharacterized protein</fullName>
    </submittedName>
</protein>
<accession>A0ABX8QWG2</accession>
<gene>
    <name evidence="2" type="ORF">AGRA3207_003702</name>
</gene>
<evidence type="ECO:0000313" key="3">
    <source>
        <dbReference type="Proteomes" id="UP001049518"/>
    </source>
</evidence>
<proteinExistence type="predicted"/>
<sequence>MSQGESTVGAAPPDVTGSWLHSFEEDTGTTEVYRPSAYRFRPARRVRGGLEFRPDGTFVERRPGPDDRLYEVQGRWAAQGAGRIGVTFPQGRAAPYEITVVSRTQDMLAITR</sequence>
<reference evidence="2" key="1">
    <citation type="submission" date="2020-07" db="EMBL/GenBank/DDBJ databases">
        <authorList>
            <person name="Tarantini F.S."/>
            <person name="Hong K.W."/>
            <person name="Chan K.G."/>
        </authorList>
    </citation>
    <scope>NUCLEOTIDE SEQUENCE</scope>
    <source>
        <strain evidence="2">32-07</strain>
    </source>
</reference>
<organism evidence="2 3">
    <name type="scientific">Actinomadura graeca</name>
    <dbReference type="NCBI Taxonomy" id="2750812"/>
    <lineage>
        <taxon>Bacteria</taxon>
        <taxon>Bacillati</taxon>
        <taxon>Actinomycetota</taxon>
        <taxon>Actinomycetes</taxon>
        <taxon>Streptosporangiales</taxon>
        <taxon>Thermomonosporaceae</taxon>
        <taxon>Actinomadura</taxon>
    </lineage>
</organism>
<evidence type="ECO:0000256" key="1">
    <source>
        <dbReference type="SAM" id="MobiDB-lite"/>
    </source>
</evidence>
<keyword evidence="3" id="KW-1185">Reference proteome</keyword>
<evidence type="ECO:0000313" key="2">
    <source>
        <dbReference type="EMBL" id="QXJ22661.1"/>
    </source>
</evidence>
<name>A0ABX8QWG2_9ACTN</name>
<feature type="region of interest" description="Disordered" evidence="1">
    <location>
        <begin position="1"/>
        <end position="28"/>
    </location>
</feature>
<dbReference type="RefSeq" id="WP_231335989.1">
    <property type="nucleotide sequence ID" value="NZ_CP059572.1"/>
</dbReference>